<dbReference type="InterPro" id="IPR000515">
    <property type="entry name" value="MetI-like"/>
</dbReference>
<evidence type="ECO:0000259" key="8">
    <source>
        <dbReference type="PROSITE" id="PS50928"/>
    </source>
</evidence>
<dbReference type="RefSeq" id="WP_344064028.1">
    <property type="nucleotide sequence ID" value="NZ_BAAAOH010000001.1"/>
</dbReference>
<dbReference type="SUPFAM" id="SSF161098">
    <property type="entry name" value="MetI-like"/>
    <property type="match status" value="1"/>
</dbReference>
<organism evidence="9 10">
    <name type="scientific">Microbacterium pumilum</name>
    <dbReference type="NCBI Taxonomy" id="344165"/>
    <lineage>
        <taxon>Bacteria</taxon>
        <taxon>Bacillati</taxon>
        <taxon>Actinomycetota</taxon>
        <taxon>Actinomycetes</taxon>
        <taxon>Micrococcales</taxon>
        <taxon>Microbacteriaceae</taxon>
        <taxon>Microbacterium</taxon>
    </lineage>
</organism>
<dbReference type="PANTHER" id="PTHR43163">
    <property type="entry name" value="DIPEPTIDE TRANSPORT SYSTEM PERMEASE PROTEIN DPPB-RELATED"/>
    <property type="match status" value="1"/>
</dbReference>
<protein>
    <recommendedName>
        <fullName evidence="8">ABC transmembrane type-1 domain-containing protein</fullName>
    </recommendedName>
</protein>
<feature type="transmembrane region" description="Helical" evidence="7">
    <location>
        <begin position="138"/>
        <end position="158"/>
    </location>
</feature>
<evidence type="ECO:0000313" key="10">
    <source>
        <dbReference type="Proteomes" id="UP001500326"/>
    </source>
</evidence>
<name>A0ABN2SUA1_9MICO</name>
<reference evidence="9 10" key="1">
    <citation type="journal article" date="2019" name="Int. J. Syst. Evol. Microbiol.">
        <title>The Global Catalogue of Microorganisms (GCM) 10K type strain sequencing project: providing services to taxonomists for standard genome sequencing and annotation.</title>
        <authorList>
            <consortium name="The Broad Institute Genomics Platform"/>
            <consortium name="The Broad Institute Genome Sequencing Center for Infectious Disease"/>
            <person name="Wu L."/>
            <person name="Ma J."/>
        </authorList>
    </citation>
    <scope>NUCLEOTIDE SEQUENCE [LARGE SCALE GENOMIC DNA]</scope>
    <source>
        <strain evidence="9 10">JCM 14902</strain>
    </source>
</reference>
<keyword evidence="10" id="KW-1185">Reference proteome</keyword>
<feature type="transmembrane region" description="Helical" evidence="7">
    <location>
        <begin position="109"/>
        <end position="131"/>
    </location>
</feature>
<dbReference type="Gene3D" id="1.10.3720.10">
    <property type="entry name" value="MetI-like"/>
    <property type="match status" value="1"/>
</dbReference>
<keyword evidence="2 7" id="KW-0813">Transport</keyword>
<dbReference type="EMBL" id="BAAAOH010000001">
    <property type="protein sequence ID" value="GAA1992653.1"/>
    <property type="molecule type" value="Genomic_DNA"/>
</dbReference>
<dbReference type="PROSITE" id="PS50928">
    <property type="entry name" value="ABC_TM1"/>
    <property type="match status" value="1"/>
</dbReference>
<evidence type="ECO:0000256" key="1">
    <source>
        <dbReference type="ARBA" id="ARBA00004651"/>
    </source>
</evidence>
<feature type="transmembrane region" description="Helical" evidence="7">
    <location>
        <begin position="235"/>
        <end position="255"/>
    </location>
</feature>
<dbReference type="Pfam" id="PF00528">
    <property type="entry name" value="BPD_transp_1"/>
    <property type="match status" value="1"/>
</dbReference>
<accession>A0ABN2SUA1</accession>
<feature type="transmembrane region" description="Helical" evidence="7">
    <location>
        <begin position="323"/>
        <end position="343"/>
    </location>
</feature>
<dbReference type="CDD" id="cd06261">
    <property type="entry name" value="TM_PBP2"/>
    <property type="match status" value="1"/>
</dbReference>
<feature type="transmembrane region" description="Helical" evidence="7">
    <location>
        <begin position="12"/>
        <end position="31"/>
    </location>
</feature>
<feature type="transmembrane region" description="Helical" evidence="7">
    <location>
        <begin position="435"/>
        <end position="461"/>
    </location>
</feature>
<comment type="similarity">
    <text evidence="7">Belongs to the binding-protein-dependent transport system permease family.</text>
</comment>
<feature type="transmembrane region" description="Helical" evidence="7">
    <location>
        <begin position="481"/>
        <end position="504"/>
    </location>
</feature>
<proteinExistence type="inferred from homology"/>
<keyword evidence="6 7" id="KW-0472">Membrane</keyword>
<feature type="transmembrane region" description="Helical" evidence="7">
    <location>
        <begin position="378"/>
        <end position="396"/>
    </location>
</feature>
<evidence type="ECO:0000256" key="6">
    <source>
        <dbReference type="ARBA" id="ARBA00023136"/>
    </source>
</evidence>
<evidence type="ECO:0000256" key="4">
    <source>
        <dbReference type="ARBA" id="ARBA00022692"/>
    </source>
</evidence>
<keyword evidence="5 7" id="KW-1133">Transmembrane helix</keyword>
<evidence type="ECO:0000256" key="7">
    <source>
        <dbReference type="RuleBase" id="RU363032"/>
    </source>
</evidence>
<feature type="domain" description="ABC transmembrane type-1" evidence="8">
    <location>
        <begin position="105"/>
        <end position="504"/>
    </location>
</feature>
<keyword evidence="3" id="KW-1003">Cell membrane</keyword>
<dbReference type="Proteomes" id="UP001500326">
    <property type="component" value="Unassembled WGS sequence"/>
</dbReference>
<evidence type="ECO:0000256" key="2">
    <source>
        <dbReference type="ARBA" id="ARBA00022448"/>
    </source>
</evidence>
<feature type="transmembrane region" description="Helical" evidence="7">
    <location>
        <begin position="262"/>
        <end position="285"/>
    </location>
</feature>
<feature type="transmembrane region" description="Helical" evidence="7">
    <location>
        <begin position="206"/>
        <end position="229"/>
    </location>
</feature>
<dbReference type="InterPro" id="IPR035906">
    <property type="entry name" value="MetI-like_sf"/>
</dbReference>
<comment type="subcellular location">
    <subcellularLocation>
        <location evidence="1 7">Cell membrane</location>
        <topology evidence="1 7">Multi-pass membrane protein</topology>
    </subcellularLocation>
</comment>
<dbReference type="PANTHER" id="PTHR43163:SF6">
    <property type="entry name" value="DIPEPTIDE TRANSPORT SYSTEM PERMEASE PROTEIN DPPB-RELATED"/>
    <property type="match status" value="1"/>
</dbReference>
<sequence length="514" mass="55697">MLTFILRRLGATVLVLLVASFIVYTLTAIGVDPLQDLKGSTASNRQELIDNRIEKLHLDVPPILRYFTWLAGAAKCLVPFFMPCDLGIAFSRSDQPVTEAVSAAAVSTIQLVTAATIIAIIFGVTIGILTALRQYSGFDYSVTFLTFIVYSLPIFWFAVLLKEFGAIRFNAFLNDPVITWWAVLLTGLITGFIFAAILGGSWRRRLITFGAAAVASGGLLFLLGVTGWFEHPSVGLIGIIITGVGAAVGVTAISTGLANRRALYASLIVVAIWAALWYPLQYLFFYVPTGWMLWIMFIVAIGLGIGVGLLMGGDGKKEVARTAAIVSFITFFVIVIDRVMLVYPDYLERIPQSGVIATIGSETPGLQGDMWFQILDGFAHLILPTIALAVVSLAAYTRYSRSSLLEVMNQDYVRTARAKGLTERTVVIRHAMRNALIPIATIIAFDIGALIGGAVITETIFAWKGMGALFTDGLRAGDVNLVMGFFLVTGLLAVIFNLVADLLYSGLDPRIRVS</sequence>
<feature type="transmembrane region" description="Helical" evidence="7">
    <location>
        <begin position="178"/>
        <end position="199"/>
    </location>
</feature>
<evidence type="ECO:0000256" key="5">
    <source>
        <dbReference type="ARBA" id="ARBA00022989"/>
    </source>
</evidence>
<evidence type="ECO:0000256" key="3">
    <source>
        <dbReference type="ARBA" id="ARBA00022475"/>
    </source>
</evidence>
<comment type="caution">
    <text evidence="9">The sequence shown here is derived from an EMBL/GenBank/DDBJ whole genome shotgun (WGS) entry which is preliminary data.</text>
</comment>
<evidence type="ECO:0000313" key="9">
    <source>
        <dbReference type="EMBL" id="GAA1992653.1"/>
    </source>
</evidence>
<gene>
    <name evidence="9" type="ORF">GCM10009777_30200</name>
</gene>
<feature type="transmembrane region" description="Helical" evidence="7">
    <location>
        <begin position="291"/>
        <end position="311"/>
    </location>
</feature>
<keyword evidence="4 7" id="KW-0812">Transmembrane</keyword>